<dbReference type="AlphaFoldDB" id="A0A0M3I8Y2"/>
<proteinExistence type="predicted"/>
<accession>A0A0M3I8Y2</accession>
<dbReference type="WBParaSite" id="ALUE_0001385601-mRNA-1">
    <property type="protein sequence ID" value="ALUE_0001385601-mRNA-1"/>
    <property type="gene ID" value="ALUE_0001385601"/>
</dbReference>
<dbReference type="Proteomes" id="UP000036681">
    <property type="component" value="Unplaced"/>
</dbReference>
<organism evidence="1 2">
    <name type="scientific">Ascaris lumbricoides</name>
    <name type="common">Giant roundworm</name>
    <dbReference type="NCBI Taxonomy" id="6252"/>
    <lineage>
        <taxon>Eukaryota</taxon>
        <taxon>Metazoa</taxon>
        <taxon>Ecdysozoa</taxon>
        <taxon>Nematoda</taxon>
        <taxon>Chromadorea</taxon>
        <taxon>Rhabditida</taxon>
        <taxon>Spirurina</taxon>
        <taxon>Ascaridomorpha</taxon>
        <taxon>Ascaridoidea</taxon>
        <taxon>Ascarididae</taxon>
        <taxon>Ascaris</taxon>
    </lineage>
</organism>
<protein>
    <submittedName>
        <fullName evidence="2">NAC domain-containing protein</fullName>
    </submittedName>
</protein>
<name>A0A0M3I8Y2_ASCLU</name>
<sequence>MEHILDSDHPSKSVCIDPIGMNTTDLFPLSLINDHSNSPQYYADRSSPFENGSFIQSSLDSSSDVYWCARSTEISNNSGTSTSAQLRLQPQLMDEKILHVSDTANVATINSENIYDATNVDVNSISNEFDSDSSNVRSDGNISKDIARMELEMLDDELAYFDNWILL</sequence>
<evidence type="ECO:0000313" key="1">
    <source>
        <dbReference type="Proteomes" id="UP000036681"/>
    </source>
</evidence>
<reference evidence="2" key="1">
    <citation type="submission" date="2017-02" db="UniProtKB">
        <authorList>
            <consortium name="WormBaseParasite"/>
        </authorList>
    </citation>
    <scope>IDENTIFICATION</scope>
</reference>
<evidence type="ECO:0000313" key="2">
    <source>
        <dbReference type="WBParaSite" id="ALUE_0001385601-mRNA-1"/>
    </source>
</evidence>
<keyword evidence="1" id="KW-1185">Reference proteome</keyword>